<keyword evidence="3" id="KW-1185">Reference proteome</keyword>
<reference evidence="2 3" key="1">
    <citation type="submission" date="2019-06" db="EMBL/GenBank/DDBJ databases">
        <title>Draft Genome Sequence of Candidatus Phytoplasma pini-Related Strain MDPP: A Resource for Comparative Genomics of Gymnosperm-infecting Phytoplasmas.</title>
        <authorList>
            <person name="Cai W."/>
            <person name="Costanzo S."/>
            <person name="Shao J."/>
            <person name="Zhao Y."/>
            <person name="Davis R."/>
        </authorList>
    </citation>
    <scope>NUCLEOTIDE SEQUENCE [LARGE SCALE GENOMIC DNA]</scope>
    <source>
        <strain evidence="2 3">MDPP</strain>
    </source>
</reference>
<name>A0A559KJE4_9MOLU</name>
<gene>
    <name evidence="2" type="ORF">MDPP_00200</name>
</gene>
<keyword evidence="1" id="KW-0812">Transmembrane</keyword>
<keyword evidence="1" id="KW-0472">Membrane</keyword>
<organism evidence="2 3">
    <name type="scientific">Candidatus Phytoplasma pini</name>
    <dbReference type="NCBI Taxonomy" id="267362"/>
    <lineage>
        <taxon>Bacteria</taxon>
        <taxon>Bacillati</taxon>
        <taxon>Mycoplasmatota</taxon>
        <taxon>Mollicutes</taxon>
        <taxon>Acholeplasmatales</taxon>
        <taxon>Acholeplasmataceae</taxon>
        <taxon>Candidatus Phytoplasma</taxon>
    </lineage>
</organism>
<comment type="caution">
    <text evidence="2">The sequence shown here is derived from an EMBL/GenBank/DDBJ whole genome shotgun (WGS) entry which is preliminary data.</text>
</comment>
<evidence type="ECO:0000313" key="3">
    <source>
        <dbReference type="Proteomes" id="UP000320078"/>
    </source>
</evidence>
<proteinExistence type="predicted"/>
<protein>
    <submittedName>
        <fullName evidence="2">Uncharacterized protein</fullName>
    </submittedName>
</protein>
<evidence type="ECO:0000313" key="2">
    <source>
        <dbReference type="EMBL" id="TVY12253.1"/>
    </source>
</evidence>
<evidence type="ECO:0000256" key="1">
    <source>
        <dbReference type="SAM" id="Phobius"/>
    </source>
</evidence>
<accession>A0A559KJE4</accession>
<dbReference type="AlphaFoldDB" id="A0A559KJE4"/>
<dbReference type="Proteomes" id="UP000320078">
    <property type="component" value="Unassembled WGS sequence"/>
</dbReference>
<dbReference type="EMBL" id="VIAE01000004">
    <property type="protein sequence ID" value="TVY12253.1"/>
    <property type="molecule type" value="Genomic_DNA"/>
</dbReference>
<feature type="transmembrane region" description="Helical" evidence="1">
    <location>
        <begin position="12"/>
        <end position="36"/>
    </location>
</feature>
<keyword evidence="1" id="KW-1133">Transmembrane helix</keyword>
<sequence length="62" mass="7752">MLEKVSIFLQYVIFILSFLMFKFICYSYKIFICYSYKIIFQKLKKGFFVNHYRQLKLEKTKK</sequence>